<feature type="region of interest" description="Disordered" evidence="1">
    <location>
        <begin position="99"/>
        <end position="244"/>
    </location>
</feature>
<evidence type="ECO:0000256" key="1">
    <source>
        <dbReference type="SAM" id="MobiDB-lite"/>
    </source>
</evidence>
<comment type="caution">
    <text evidence="2">The sequence shown here is derived from an EMBL/GenBank/DDBJ whole genome shotgun (WGS) entry which is preliminary data.</text>
</comment>
<dbReference type="EMBL" id="JAUJFL010000003">
    <property type="protein sequence ID" value="KAK2608314.1"/>
    <property type="molecule type" value="Genomic_DNA"/>
</dbReference>
<feature type="compositionally biased region" description="Basic and acidic residues" evidence="1">
    <location>
        <begin position="137"/>
        <end position="150"/>
    </location>
</feature>
<dbReference type="Proteomes" id="UP001265746">
    <property type="component" value="Unassembled WGS sequence"/>
</dbReference>
<dbReference type="AlphaFoldDB" id="A0AAD9SIS2"/>
<accession>A0AAD9SIS2</accession>
<proteinExistence type="predicted"/>
<sequence>MHDQKLRRMSRDPRFQFEFVFLDLLAAALVQHQAGDPAPNGNSADGPPAEGDHAPVQPDAVPVAADDGSHGAEARRDGLADAVDGAQDGWVRAAVVEQDDAGGQGHGAGRGVQEEDEHDAEPKDGGRRGGAVLGGGLRHDGQERREQVRDGEDDEEVAERPQRAQARVHRSMPKTPRIDVALPTVDAGMPRPPANQSRLRLPSPRDSISEAVGMAESTWAGAKPGRGDDRNSDQMLVKAPRWKS</sequence>
<evidence type="ECO:0000313" key="2">
    <source>
        <dbReference type="EMBL" id="KAK2608314.1"/>
    </source>
</evidence>
<evidence type="ECO:0000313" key="3">
    <source>
        <dbReference type="Proteomes" id="UP001265746"/>
    </source>
</evidence>
<feature type="region of interest" description="Disordered" evidence="1">
    <location>
        <begin position="33"/>
        <end position="79"/>
    </location>
</feature>
<protein>
    <submittedName>
        <fullName evidence="2">Uncharacterized protein</fullName>
    </submittedName>
</protein>
<keyword evidence="3" id="KW-1185">Reference proteome</keyword>
<feature type="compositionally biased region" description="Basic and acidic residues" evidence="1">
    <location>
        <begin position="67"/>
        <end position="79"/>
    </location>
</feature>
<feature type="compositionally biased region" description="Low complexity" evidence="1">
    <location>
        <begin position="54"/>
        <end position="66"/>
    </location>
</feature>
<reference evidence="2" key="1">
    <citation type="submission" date="2023-06" db="EMBL/GenBank/DDBJ databases">
        <authorList>
            <person name="Noh H."/>
        </authorList>
    </citation>
    <scope>NUCLEOTIDE SEQUENCE</scope>
    <source>
        <strain evidence="2">DUCC20226</strain>
    </source>
</reference>
<name>A0AAD9SIS2_PHOAM</name>
<organism evidence="2 3">
    <name type="scientific">Phomopsis amygdali</name>
    <name type="common">Fusicoccum amygdali</name>
    <dbReference type="NCBI Taxonomy" id="1214568"/>
    <lineage>
        <taxon>Eukaryota</taxon>
        <taxon>Fungi</taxon>
        <taxon>Dikarya</taxon>
        <taxon>Ascomycota</taxon>
        <taxon>Pezizomycotina</taxon>
        <taxon>Sordariomycetes</taxon>
        <taxon>Sordariomycetidae</taxon>
        <taxon>Diaporthales</taxon>
        <taxon>Diaporthaceae</taxon>
        <taxon>Diaporthe</taxon>
    </lineage>
</organism>
<gene>
    <name evidence="2" type="ORF">N8I77_006932</name>
</gene>